<evidence type="ECO:0000256" key="1">
    <source>
        <dbReference type="SAM" id="MobiDB-lite"/>
    </source>
</evidence>
<reference evidence="4" key="1">
    <citation type="submission" date="2025-08" db="UniProtKB">
        <authorList>
            <consortium name="RefSeq"/>
        </authorList>
    </citation>
    <scope>IDENTIFICATION</scope>
</reference>
<dbReference type="Proteomes" id="UP000694845">
    <property type="component" value="Unplaced"/>
</dbReference>
<evidence type="ECO:0000313" key="3">
    <source>
        <dbReference type="Proteomes" id="UP000694845"/>
    </source>
</evidence>
<evidence type="ECO:0000313" key="4">
    <source>
        <dbReference type="RefSeq" id="XP_022109856.1"/>
    </source>
</evidence>
<keyword evidence="2" id="KW-1133">Transmembrane helix</keyword>
<dbReference type="GeneID" id="110989632"/>
<feature type="region of interest" description="Disordered" evidence="1">
    <location>
        <begin position="252"/>
        <end position="289"/>
    </location>
</feature>
<protein>
    <submittedName>
        <fullName evidence="4">Uncharacterized protein LOC110989632</fullName>
    </submittedName>
</protein>
<gene>
    <name evidence="4" type="primary">LOC110989632</name>
</gene>
<feature type="region of interest" description="Disordered" evidence="1">
    <location>
        <begin position="302"/>
        <end position="353"/>
    </location>
</feature>
<name>A0A8B8A1W7_ACAPL</name>
<dbReference type="KEGG" id="aplc:110989632"/>
<proteinExistence type="predicted"/>
<dbReference type="RefSeq" id="XP_022109856.1">
    <property type="nucleotide sequence ID" value="XM_022254164.1"/>
</dbReference>
<keyword evidence="3" id="KW-1185">Reference proteome</keyword>
<feature type="region of interest" description="Disordered" evidence="1">
    <location>
        <begin position="192"/>
        <end position="217"/>
    </location>
</feature>
<organism evidence="3 4">
    <name type="scientific">Acanthaster planci</name>
    <name type="common">Crown-of-thorns starfish</name>
    <dbReference type="NCBI Taxonomy" id="133434"/>
    <lineage>
        <taxon>Eukaryota</taxon>
        <taxon>Metazoa</taxon>
        <taxon>Echinodermata</taxon>
        <taxon>Eleutherozoa</taxon>
        <taxon>Asterozoa</taxon>
        <taxon>Asteroidea</taxon>
        <taxon>Valvatacea</taxon>
        <taxon>Valvatida</taxon>
        <taxon>Acanthasteridae</taxon>
        <taxon>Acanthaster</taxon>
    </lineage>
</organism>
<sequence length="435" mass="47015">MRVKLTCSSRIMHVYLRAIHAAEPQKTSRFTAQNSRGPPVWIAPLCRKEIQIHNNSEPWRLCHFSLKIITCFLGLARRVKFMKIVIYTGLERYLGYIFQFEAFNGAGPSPRTTLDVMAEDKPAPLVYLTVILAILGVVLVLGIMAATWCCIKHYRLLKPVPRISIIALDRLESALSRQVRGGAMEREVFDEPRGYQTPNGVIPNGSARGGPDAGGAAARAMEDGEADYVQLREQAGPEEFFPLLLRDDLDLGGEPIPGKGGAHRKASADSASSSGVCSDREPDSPTSDVGAYSKFAKLYVQLPAPGSPHPQGPAHSGPGQPRLDSTDSGFSENGTECRVPSYTKLSTIPSDPGMDGVHLPESDYNSGALYHGIADDGLVTSNQHPLQDHCSNRTVPSYTRLSSIPAPVINSVMPSFGCEGHLTISDGTVPVLESV</sequence>
<keyword evidence="2" id="KW-0472">Membrane</keyword>
<evidence type="ECO:0000256" key="2">
    <source>
        <dbReference type="SAM" id="Phobius"/>
    </source>
</evidence>
<keyword evidence="2" id="KW-0812">Transmembrane</keyword>
<accession>A0A8B8A1W7</accession>
<feature type="transmembrane region" description="Helical" evidence="2">
    <location>
        <begin position="125"/>
        <end position="148"/>
    </location>
</feature>
<dbReference type="AlphaFoldDB" id="A0A8B8A1W7"/>